<dbReference type="InterPro" id="IPR002350">
    <property type="entry name" value="Kazal_dom"/>
</dbReference>
<keyword evidence="2" id="KW-0722">Serine protease inhibitor</keyword>
<dbReference type="Gene3D" id="3.30.60.30">
    <property type="match status" value="3"/>
</dbReference>
<dbReference type="EMBL" id="CCYD01000435">
    <property type="protein sequence ID" value="CEG39683.1"/>
    <property type="molecule type" value="Genomic_DNA"/>
</dbReference>
<keyword evidence="1" id="KW-0646">Protease inhibitor</keyword>
<reference evidence="8" key="1">
    <citation type="submission" date="2014-09" db="EMBL/GenBank/DDBJ databases">
        <authorList>
            <person name="Sharma Rahul"/>
            <person name="Thines Marco"/>
        </authorList>
    </citation>
    <scope>NUCLEOTIDE SEQUENCE [LARGE SCALE GENOMIC DNA]</scope>
</reference>
<protein>
    <submittedName>
        <fullName evidence="7">Protease inhibitor protein</fullName>
    </submittedName>
</protein>
<dbReference type="STRING" id="4781.A0A0N7L4U9"/>
<feature type="domain" description="Kazal-like" evidence="6">
    <location>
        <begin position="171"/>
        <end position="222"/>
    </location>
</feature>
<proteinExistence type="predicted"/>
<evidence type="ECO:0000256" key="4">
    <source>
        <dbReference type="SAM" id="MobiDB-lite"/>
    </source>
</evidence>
<dbReference type="InterPro" id="IPR050653">
    <property type="entry name" value="Prot_Inhib_GrowthFact_Antg"/>
</dbReference>
<dbReference type="PANTHER" id="PTHR10913:SF45">
    <property type="entry name" value="FOLLISTATIN, ISOFORM A-RELATED"/>
    <property type="match status" value="1"/>
</dbReference>
<dbReference type="InterPro" id="IPR036058">
    <property type="entry name" value="Kazal_dom_sf"/>
</dbReference>
<evidence type="ECO:0000256" key="1">
    <source>
        <dbReference type="ARBA" id="ARBA00022690"/>
    </source>
</evidence>
<dbReference type="Pfam" id="PF07648">
    <property type="entry name" value="Kazal_2"/>
    <property type="match status" value="2"/>
</dbReference>
<evidence type="ECO:0000259" key="6">
    <source>
        <dbReference type="PROSITE" id="PS51465"/>
    </source>
</evidence>
<accession>A0A0N7L4U9</accession>
<feature type="chain" id="PRO_5006015052" evidence="5">
    <location>
        <begin position="20"/>
        <end position="418"/>
    </location>
</feature>
<dbReference type="PANTHER" id="PTHR10913">
    <property type="entry name" value="FOLLISTATIN-RELATED"/>
    <property type="match status" value="1"/>
</dbReference>
<organism evidence="7 8">
    <name type="scientific">Plasmopara halstedii</name>
    <name type="common">Downy mildew of sunflower</name>
    <dbReference type="NCBI Taxonomy" id="4781"/>
    <lineage>
        <taxon>Eukaryota</taxon>
        <taxon>Sar</taxon>
        <taxon>Stramenopiles</taxon>
        <taxon>Oomycota</taxon>
        <taxon>Peronosporomycetes</taxon>
        <taxon>Peronosporales</taxon>
        <taxon>Peronosporaceae</taxon>
        <taxon>Plasmopara</taxon>
    </lineage>
</organism>
<dbReference type="GO" id="GO:0005576">
    <property type="term" value="C:extracellular region"/>
    <property type="evidence" value="ECO:0007669"/>
    <property type="project" value="TreeGrafter"/>
</dbReference>
<keyword evidence="3" id="KW-1015">Disulfide bond</keyword>
<dbReference type="SUPFAM" id="SSF100895">
    <property type="entry name" value="Kazal-type serine protease inhibitors"/>
    <property type="match status" value="3"/>
</dbReference>
<feature type="region of interest" description="Disordered" evidence="4">
    <location>
        <begin position="300"/>
        <end position="319"/>
    </location>
</feature>
<evidence type="ECO:0000313" key="7">
    <source>
        <dbReference type="EMBL" id="CEG39683.1"/>
    </source>
</evidence>
<feature type="domain" description="Kazal-like" evidence="6">
    <location>
        <begin position="346"/>
        <end position="398"/>
    </location>
</feature>
<keyword evidence="5" id="KW-0732">Signal</keyword>
<feature type="signal peptide" evidence="5">
    <location>
        <begin position="1"/>
        <end position="19"/>
    </location>
</feature>
<keyword evidence="8" id="KW-1185">Reference proteome</keyword>
<dbReference type="GeneID" id="36404975"/>
<sequence length="418" mass="44418">MKWLIIIVSAANALSCVYASNYLKGTKDSTVGSMAELEPEGQMFRDDDSGLTEVSRSVYQKSAYLSDAAKGGYSGSLFSTEASGSKYTDSSSSTEASSDKYTSLTADSLKHNTHFSFSEDYESDDTDASSWIETSRIDGTDSLTSSKVFGSDERDMSSSDYWDVSCSSDASGSDDDCYTICSTDFKPVCGSDGVTYTNACAFSIAQCRTATLSLLAVGECAEGSEALSDELSKSGSTTETCPDACPDIYDPVSDESGKTYTNECYLRMTKCKDTNHNLGILAEYKRLYGHLFGVSLDDSASNNEDNAVESSTTFDGSTTKSLIDSSDAYSGTGGLYEEGSQSSSDSTSMTTCAPCPDLYSPVCGSDGITYLSLCKLEFASCKNPELKLVQISDDFCADTSIEQVALDEAFTSSGSATS</sequence>
<dbReference type="Proteomes" id="UP000054928">
    <property type="component" value="Unassembled WGS sequence"/>
</dbReference>
<feature type="domain" description="Kazal-like" evidence="6">
    <location>
        <begin position="235"/>
        <end position="293"/>
    </location>
</feature>
<dbReference type="CDD" id="cd00104">
    <property type="entry name" value="KAZAL_FS"/>
    <property type="match status" value="3"/>
</dbReference>
<dbReference type="Pfam" id="PF00050">
    <property type="entry name" value="Kazal_1"/>
    <property type="match status" value="1"/>
</dbReference>
<dbReference type="SMART" id="SM00280">
    <property type="entry name" value="KAZAL"/>
    <property type="match status" value="3"/>
</dbReference>
<dbReference type="OrthoDB" id="343609at2759"/>
<evidence type="ECO:0000256" key="2">
    <source>
        <dbReference type="ARBA" id="ARBA00022900"/>
    </source>
</evidence>
<dbReference type="PROSITE" id="PS51465">
    <property type="entry name" value="KAZAL_2"/>
    <property type="match status" value="3"/>
</dbReference>
<evidence type="ECO:0000256" key="5">
    <source>
        <dbReference type="SAM" id="SignalP"/>
    </source>
</evidence>
<name>A0A0N7L4U9_PLAHL</name>
<evidence type="ECO:0000313" key="8">
    <source>
        <dbReference type="Proteomes" id="UP000054928"/>
    </source>
</evidence>
<dbReference type="RefSeq" id="XP_024576052.1">
    <property type="nucleotide sequence ID" value="XM_024725257.1"/>
</dbReference>
<dbReference type="AlphaFoldDB" id="A0A0N7L4U9"/>
<evidence type="ECO:0000256" key="3">
    <source>
        <dbReference type="ARBA" id="ARBA00023157"/>
    </source>
</evidence>